<keyword evidence="5" id="KW-1185">Reference proteome</keyword>
<dbReference type="Gene3D" id="3.50.80.20">
    <property type="entry name" value="D-Ala-D-Ala carboxypeptidase C, peptidase S13"/>
    <property type="match status" value="1"/>
</dbReference>
<evidence type="ECO:0000256" key="3">
    <source>
        <dbReference type="SAM" id="SignalP"/>
    </source>
</evidence>
<feature type="chain" id="PRO_5042977595" evidence="3">
    <location>
        <begin position="22"/>
        <end position="489"/>
    </location>
</feature>
<dbReference type="PANTHER" id="PTHR30023">
    <property type="entry name" value="D-ALANYL-D-ALANINE CARBOXYPEPTIDASE"/>
    <property type="match status" value="1"/>
</dbReference>
<name>A0AAN2C952_UNVUL</name>
<dbReference type="PANTHER" id="PTHR30023:SF0">
    <property type="entry name" value="PENICILLIN-SENSITIVE CARBOXYPEPTIDASE A"/>
    <property type="match status" value="1"/>
</dbReference>
<dbReference type="RefSeq" id="WP_317996651.1">
    <property type="nucleotide sequence ID" value="NZ_AP025523.1"/>
</dbReference>
<proteinExistence type="inferred from homology"/>
<evidence type="ECO:0000313" key="5">
    <source>
        <dbReference type="Proteomes" id="UP001317532"/>
    </source>
</evidence>
<dbReference type="PROSITE" id="PS51257">
    <property type="entry name" value="PROKAR_LIPOPROTEIN"/>
    <property type="match status" value="1"/>
</dbReference>
<keyword evidence="3" id="KW-0732">Signal</keyword>
<dbReference type="GO" id="GO:0000270">
    <property type="term" value="P:peptidoglycan metabolic process"/>
    <property type="evidence" value="ECO:0007669"/>
    <property type="project" value="TreeGrafter"/>
</dbReference>
<dbReference type="AlphaFoldDB" id="A0AAN2C952"/>
<protein>
    <submittedName>
        <fullName evidence="4">Peptidase M15</fullName>
    </submittedName>
</protein>
<evidence type="ECO:0000256" key="2">
    <source>
        <dbReference type="ARBA" id="ARBA00022801"/>
    </source>
</evidence>
<dbReference type="Proteomes" id="UP001317532">
    <property type="component" value="Chromosome"/>
</dbReference>
<dbReference type="SUPFAM" id="SSF56601">
    <property type="entry name" value="beta-lactamase/transpeptidase-like"/>
    <property type="match status" value="1"/>
</dbReference>
<dbReference type="InterPro" id="IPR000667">
    <property type="entry name" value="Peptidase_S13"/>
</dbReference>
<keyword evidence="2" id="KW-0378">Hydrolase</keyword>
<dbReference type="KEGG" id="vab:WPS_08990"/>
<dbReference type="EMBL" id="AP025523">
    <property type="protein sequence ID" value="BDE05623.1"/>
    <property type="molecule type" value="Genomic_DNA"/>
</dbReference>
<reference evidence="4 5" key="1">
    <citation type="journal article" date="2022" name="ISME Commun">
        <title>Vulcanimicrobium alpinus gen. nov. sp. nov., the first cultivated representative of the candidate phylum 'Eremiobacterota', is a metabolically versatile aerobic anoxygenic phototroph.</title>
        <authorList>
            <person name="Yabe S."/>
            <person name="Muto K."/>
            <person name="Abe K."/>
            <person name="Yokota A."/>
            <person name="Staudigel H."/>
            <person name="Tebo B.M."/>
        </authorList>
    </citation>
    <scope>NUCLEOTIDE SEQUENCE [LARGE SCALE GENOMIC DNA]</scope>
    <source>
        <strain evidence="4 5">WC8-2</strain>
    </source>
</reference>
<evidence type="ECO:0000256" key="1">
    <source>
        <dbReference type="ARBA" id="ARBA00006096"/>
    </source>
</evidence>
<dbReference type="Pfam" id="PF02113">
    <property type="entry name" value="Peptidase_S13"/>
    <property type="match status" value="1"/>
</dbReference>
<gene>
    <name evidence="4" type="primary">dacB_1</name>
    <name evidence="4" type="ORF">WPS_08990</name>
</gene>
<comment type="similarity">
    <text evidence="1">Belongs to the peptidase S13 family.</text>
</comment>
<dbReference type="GO" id="GO:0006508">
    <property type="term" value="P:proteolysis"/>
    <property type="evidence" value="ECO:0007669"/>
    <property type="project" value="InterPro"/>
</dbReference>
<organism evidence="4 5">
    <name type="scientific">Vulcanimicrobium alpinum</name>
    <dbReference type="NCBI Taxonomy" id="3016050"/>
    <lineage>
        <taxon>Bacteria</taxon>
        <taxon>Bacillati</taxon>
        <taxon>Vulcanimicrobiota</taxon>
        <taxon>Vulcanimicrobiia</taxon>
        <taxon>Vulcanimicrobiales</taxon>
        <taxon>Vulcanimicrobiaceae</taxon>
        <taxon>Vulcanimicrobium</taxon>
    </lineage>
</organism>
<dbReference type="Gene3D" id="3.40.710.10">
    <property type="entry name" value="DD-peptidase/beta-lactamase superfamily"/>
    <property type="match status" value="1"/>
</dbReference>
<evidence type="ECO:0000313" key="4">
    <source>
        <dbReference type="EMBL" id="BDE05623.1"/>
    </source>
</evidence>
<sequence length="489" mass="51529">MSRRRTLAAATLAVAVLTSCARPAPPPRPAPRVSATPIAAAAHAPAWTAAEMRALQAKLSAALGPSALASSGIAIVDAQGRPLFLRRERTPFTPASTFKVLVGATALEMLGPQFRFPTTFESLAEPQDGTLHGDVYLVGTGDPTLTRDDLRAGVAALARTGVRSVDGALVADASVFAGAEVNHDWDADDLQYGYAAGTSALALDQGTVEFHLEPTSVGAPVRIQVVPPSDAVRVRGGLVTGYSTMLTIQRDPSRNDFTFDGHVSPYAEQSFWRPVVGLPQYTAEVARAMMRRRGITIEGGVKTGLAPLAPSVLWRHRSPPLGTIVREMFFESNNHFAEQLLRAVGATRGVGTEANGALVERAELDRVGAPSAGLHVVDGSGLAPTDRIAPLTLATLLARVAAERIGPAFVSALPRVGIEGTVRRRGVTDALGRARAKSGHIKNVNALTGYVDTRRHGRVAFAILVNDRRADDGPVDQGISDALDVLARS</sequence>
<dbReference type="PRINTS" id="PR00922">
    <property type="entry name" value="DADACBPTASE3"/>
</dbReference>
<dbReference type="GO" id="GO:0004185">
    <property type="term" value="F:serine-type carboxypeptidase activity"/>
    <property type="evidence" value="ECO:0007669"/>
    <property type="project" value="InterPro"/>
</dbReference>
<dbReference type="InterPro" id="IPR012338">
    <property type="entry name" value="Beta-lactam/transpept-like"/>
</dbReference>
<feature type="signal peptide" evidence="3">
    <location>
        <begin position="1"/>
        <end position="21"/>
    </location>
</feature>
<dbReference type="NCBIfam" id="TIGR00666">
    <property type="entry name" value="PBP4"/>
    <property type="match status" value="1"/>
</dbReference>
<accession>A0AAN2C952</accession>